<reference evidence="2 3" key="1">
    <citation type="submission" date="2017-09" db="EMBL/GenBank/DDBJ databases">
        <title>Depth-based differentiation of microbial function through sediment-hosted aquifers and enrichment of novel symbionts in the deep terrestrial subsurface.</title>
        <authorList>
            <person name="Probst A.J."/>
            <person name="Ladd B."/>
            <person name="Jarett J.K."/>
            <person name="Geller-Mcgrath D.E."/>
            <person name="Sieber C.M."/>
            <person name="Emerson J.B."/>
            <person name="Anantharaman K."/>
            <person name="Thomas B.C."/>
            <person name="Malmstrom R."/>
            <person name="Stieglmeier M."/>
            <person name="Klingl A."/>
            <person name="Woyke T."/>
            <person name="Ryan C.M."/>
            <person name="Banfield J.F."/>
        </authorList>
    </citation>
    <scope>NUCLEOTIDE SEQUENCE [LARGE SCALE GENOMIC DNA]</scope>
    <source>
        <strain evidence="2">CG23_combo_of_CG06-09_8_20_14_all_37_87_8</strain>
    </source>
</reference>
<dbReference type="Pfam" id="PF04326">
    <property type="entry name" value="SLFN_AlbA_2"/>
    <property type="match status" value="1"/>
</dbReference>
<dbReference type="PANTHER" id="PTHR30595:SF6">
    <property type="entry name" value="SCHLAFEN ALBA-2 DOMAIN-CONTAINING PROTEIN"/>
    <property type="match status" value="1"/>
</dbReference>
<dbReference type="InterPro" id="IPR007421">
    <property type="entry name" value="Schlafen_AlbA_2_dom"/>
</dbReference>
<comment type="caution">
    <text evidence="2">The sequence shown here is derived from an EMBL/GenBank/DDBJ whole genome shotgun (WGS) entry which is preliminary data.</text>
</comment>
<proteinExistence type="predicted"/>
<accession>A0A2G9ZF04</accession>
<gene>
    <name evidence="2" type="ORF">COX24_02185</name>
</gene>
<feature type="domain" description="Schlafen AlbA-2" evidence="1">
    <location>
        <begin position="14"/>
        <end position="122"/>
    </location>
</feature>
<dbReference type="AlphaFoldDB" id="A0A2G9ZF04"/>
<dbReference type="Pfam" id="PF13749">
    <property type="entry name" value="HATPase_c_4"/>
    <property type="match status" value="1"/>
</dbReference>
<dbReference type="Proteomes" id="UP000230447">
    <property type="component" value="Unassembled WGS sequence"/>
</dbReference>
<evidence type="ECO:0000313" key="2">
    <source>
        <dbReference type="EMBL" id="PIP31691.1"/>
    </source>
</evidence>
<dbReference type="InterPro" id="IPR038475">
    <property type="entry name" value="RecG_C_sf"/>
</dbReference>
<dbReference type="PANTHER" id="PTHR30595">
    <property type="entry name" value="GLPR-RELATED TRANSCRIPTIONAL REPRESSOR"/>
    <property type="match status" value="1"/>
</dbReference>
<sequence>MTEEQLKQLIKQGEGQTLEFKTSTGLKKEICQAVSAFSNTAGGTILVGVSPRGEVLGVNIGKETVEDLANWIKRNTDPPIYPQLYIHKIDGKEIIEILVKEAEEKPVFYDGHAFQRAGRTSPRVSVAKIREMARQERTKLSWDERICEDATLKDIDKQKVRWFLEERERVRNVKKPVDMSWDELLVNIGAVDVNVEKPTNAGILFFGKYPQRFFLNSQLRVVRFKGTDVTHPVIDRLDCRGTLWEIVELAEEFIRRNIRLLSYRTSTSFQREDKFEYPLDALREAMINALIHRDYLETADVRVFIFDNRTEIINPGGFPAGVSPEEPIHKPVNPILCQCMYDAGFIEKYGSGIKMMKRLCREWGNKMPYYKLHPLETKVIFDSPVQETTYTEITDISEKLNDRQKKALFSATRKGFITRKEYIEINRVSVRTAYLELKDLVEKGFLIVEGKGRGVKYLSKK</sequence>
<dbReference type="InterPro" id="IPR036388">
    <property type="entry name" value="WH-like_DNA-bd_sf"/>
</dbReference>
<dbReference type="InterPro" id="IPR038461">
    <property type="entry name" value="Schlafen_AlbA_2_dom_sf"/>
</dbReference>
<organism evidence="2 3">
    <name type="scientific">bacterium (Candidatus Gribaldobacteria) CG23_combo_of_CG06-09_8_20_14_all_37_87_8</name>
    <dbReference type="NCBI Taxonomy" id="2014278"/>
    <lineage>
        <taxon>Bacteria</taxon>
        <taxon>Candidatus Gribaldobacteria</taxon>
    </lineage>
</organism>
<name>A0A2G9ZF04_9BACT</name>
<evidence type="ECO:0000313" key="3">
    <source>
        <dbReference type="Proteomes" id="UP000230447"/>
    </source>
</evidence>
<protein>
    <recommendedName>
        <fullName evidence="1">Schlafen AlbA-2 domain-containing protein</fullName>
    </recommendedName>
</protein>
<evidence type="ECO:0000259" key="1">
    <source>
        <dbReference type="Pfam" id="PF04326"/>
    </source>
</evidence>
<dbReference type="Gene3D" id="3.30.565.60">
    <property type="match status" value="1"/>
</dbReference>
<dbReference type="Gene3D" id="1.10.10.10">
    <property type="entry name" value="Winged helix-like DNA-binding domain superfamily/Winged helix DNA-binding domain"/>
    <property type="match status" value="1"/>
</dbReference>
<dbReference type="EMBL" id="PCSB01000045">
    <property type="protein sequence ID" value="PIP31691.1"/>
    <property type="molecule type" value="Genomic_DNA"/>
</dbReference>
<dbReference type="Gene3D" id="3.30.950.30">
    <property type="entry name" value="Schlafen, AAA domain"/>
    <property type="match status" value="1"/>
</dbReference>